<dbReference type="Proteomes" id="UP000838756">
    <property type="component" value="Unassembled WGS sequence"/>
</dbReference>
<dbReference type="EMBL" id="CAKXAJ010025905">
    <property type="protein sequence ID" value="CAH2245356.1"/>
    <property type="molecule type" value="Genomic_DNA"/>
</dbReference>
<comment type="caution">
    <text evidence="1">The sequence shown here is derived from an EMBL/GenBank/DDBJ whole genome shotgun (WGS) entry which is preliminary data.</text>
</comment>
<sequence length="128" mass="14161">MYRGPYSWGGEGDWSQAATPRDIEFAAASASIVICRCKVALDTTRLRHLIEMGLAEAVGALLLFISENNRHIRVGVSYRGRGRSPMRWTDQIKSAVGGPLHECTRLSASREKWRMLVGRVTSALKDAS</sequence>
<reference evidence="1" key="1">
    <citation type="submission" date="2022-03" db="EMBL/GenBank/DDBJ databases">
        <authorList>
            <person name="Lindestad O."/>
        </authorList>
    </citation>
    <scope>NUCLEOTIDE SEQUENCE</scope>
</reference>
<accession>A0A8S4S1E1</accession>
<protein>
    <submittedName>
        <fullName evidence="1">Jg4455 protein</fullName>
    </submittedName>
</protein>
<dbReference type="AlphaFoldDB" id="A0A8S4S1E1"/>
<organism evidence="1 2">
    <name type="scientific">Pararge aegeria aegeria</name>
    <dbReference type="NCBI Taxonomy" id="348720"/>
    <lineage>
        <taxon>Eukaryota</taxon>
        <taxon>Metazoa</taxon>
        <taxon>Ecdysozoa</taxon>
        <taxon>Arthropoda</taxon>
        <taxon>Hexapoda</taxon>
        <taxon>Insecta</taxon>
        <taxon>Pterygota</taxon>
        <taxon>Neoptera</taxon>
        <taxon>Endopterygota</taxon>
        <taxon>Lepidoptera</taxon>
        <taxon>Glossata</taxon>
        <taxon>Ditrysia</taxon>
        <taxon>Papilionoidea</taxon>
        <taxon>Nymphalidae</taxon>
        <taxon>Satyrinae</taxon>
        <taxon>Satyrini</taxon>
        <taxon>Parargina</taxon>
        <taxon>Pararge</taxon>
    </lineage>
</organism>
<evidence type="ECO:0000313" key="2">
    <source>
        <dbReference type="Proteomes" id="UP000838756"/>
    </source>
</evidence>
<name>A0A8S4S1E1_9NEOP</name>
<proteinExistence type="predicted"/>
<dbReference type="OrthoDB" id="425681at2759"/>
<keyword evidence="2" id="KW-1185">Reference proteome</keyword>
<evidence type="ECO:0000313" key="1">
    <source>
        <dbReference type="EMBL" id="CAH2245356.1"/>
    </source>
</evidence>
<gene>
    <name evidence="1" type="primary">jg4455</name>
    <name evidence="1" type="ORF">PAEG_LOCUS21080</name>
</gene>